<organism evidence="2 3">
    <name type="scientific">Schistosoma mansoni</name>
    <name type="common">Blood fluke</name>
    <dbReference type="NCBI Taxonomy" id="6183"/>
    <lineage>
        <taxon>Eukaryota</taxon>
        <taxon>Metazoa</taxon>
        <taxon>Spiralia</taxon>
        <taxon>Lophotrochozoa</taxon>
        <taxon>Platyhelminthes</taxon>
        <taxon>Trematoda</taxon>
        <taxon>Digenea</taxon>
        <taxon>Strigeidida</taxon>
        <taxon>Schistosomatoidea</taxon>
        <taxon>Schistosomatidae</taxon>
        <taxon>Schistosoma</taxon>
    </lineage>
</organism>
<dbReference type="InParanoid" id="A0A5K4F5R2"/>
<keyword evidence="1" id="KW-0472">Membrane</keyword>
<dbReference type="WBParaSite" id="Smp_315830.2">
    <property type="protein sequence ID" value="Smp_315830.2"/>
    <property type="gene ID" value="Smp_315830"/>
</dbReference>
<evidence type="ECO:0000313" key="2">
    <source>
        <dbReference type="Proteomes" id="UP000008854"/>
    </source>
</evidence>
<dbReference type="Proteomes" id="UP000008854">
    <property type="component" value="Unassembled WGS sequence"/>
</dbReference>
<proteinExistence type="predicted"/>
<feature type="transmembrane region" description="Helical" evidence="1">
    <location>
        <begin position="46"/>
        <end position="71"/>
    </location>
</feature>
<feature type="transmembrane region" description="Helical" evidence="1">
    <location>
        <begin position="83"/>
        <end position="100"/>
    </location>
</feature>
<dbReference type="AlphaFoldDB" id="A0A5K4F5R2"/>
<reference evidence="3" key="2">
    <citation type="submission" date="2019-11" db="UniProtKB">
        <authorList>
            <consortium name="WormBaseParasite"/>
        </authorList>
    </citation>
    <scope>IDENTIFICATION</scope>
    <source>
        <strain evidence="3">Puerto Rican</strain>
    </source>
</reference>
<name>A0A5K4F5R2_SCHMA</name>
<reference evidence="2" key="1">
    <citation type="journal article" date="2012" name="PLoS Negl. Trop. Dis.">
        <title>A systematically improved high quality genome and transcriptome of the human blood fluke Schistosoma mansoni.</title>
        <authorList>
            <person name="Protasio A.V."/>
            <person name="Tsai I.J."/>
            <person name="Babbage A."/>
            <person name="Nichol S."/>
            <person name="Hunt M."/>
            <person name="Aslett M.A."/>
            <person name="De Silva N."/>
            <person name="Velarde G.S."/>
            <person name="Anderson T.J."/>
            <person name="Clark R.C."/>
            <person name="Davidson C."/>
            <person name="Dillon G.P."/>
            <person name="Holroyd N.E."/>
            <person name="LoVerde P.T."/>
            <person name="Lloyd C."/>
            <person name="McQuillan J."/>
            <person name="Oliveira G."/>
            <person name="Otto T.D."/>
            <person name="Parker-Manuel S.J."/>
            <person name="Quail M.A."/>
            <person name="Wilson R.A."/>
            <person name="Zerlotini A."/>
            <person name="Dunne D.W."/>
            <person name="Berriman M."/>
        </authorList>
    </citation>
    <scope>NUCLEOTIDE SEQUENCE [LARGE SCALE GENOMIC DNA]</scope>
    <source>
        <strain evidence="2">Puerto Rican</strain>
    </source>
</reference>
<evidence type="ECO:0000256" key="1">
    <source>
        <dbReference type="SAM" id="Phobius"/>
    </source>
</evidence>
<protein>
    <submittedName>
        <fullName evidence="3">G_PROTEIN_RECEP_F1_2 domain-containing protein</fullName>
    </submittedName>
</protein>
<keyword evidence="1" id="KW-0812">Transmembrane</keyword>
<keyword evidence="1" id="KW-1133">Transmembrane helix</keyword>
<evidence type="ECO:0000313" key="3">
    <source>
        <dbReference type="WBParaSite" id="Smp_315830.2"/>
    </source>
</evidence>
<keyword evidence="2" id="KW-1185">Reference proteome</keyword>
<sequence length="132" mass="15500">MIFIEKETYNNYSSINDGYVMNPILIINNQKLSDYVTANNLESTSWTLWLGITVVLLTMIITWILHISIMISVCRNMIMKHTTYYYIISIGFVVMLHSLLNFPVNIISDLIEVFSIQIQKYHRQQFIISRDT</sequence>
<accession>A0A5K4F5R2</accession>
<dbReference type="ExpressionAtlas" id="A0A5K4F5R2">
    <property type="expression patterns" value="baseline and differential"/>
</dbReference>